<keyword evidence="2" id="KW-1185">Reference proteome</keyword>
<evidence type="ECO:0000313" key="2">
    <source>
        <dbReference type="Proteomes" id="UP000285190"/>
    </source>
</evidence>
<organism evidence="1 2">
    <name type="scientific">Noviherbaspirillum cavernae</name>
    <dbReference type="NCBI Taxonomy" id="2320862"/>
    <lineage>
        <taxon>Bacteria</taxon>
        <taxon>Pseudomonadati</taxon>
        <taxon>Pseudomonadota</taxon>
        <taxon>Betaproteobacteria</taxon>
        <taxon>Burkholderiales</taxon>
        <taxon>Oxalobacteraceae</taxon>
        <taxon>Noviherbaspirillum</taxon>
    </lineage>
</organism>
<reference evidence="1 2" key="1">
    <citation type="submission" date="2018-09" db="EMBL/GenBank/DDBJ databases">
        <authorList>
            <person name="Zhu H."/>
        </authorList>
    </citation>
    <scope>NUCLEOTIDE SEQUENCE [LARGE SCALE GENOMIC DNA]</scope>
    <source>
        <strain evidence="1 2">K2R10-39</strain>
    </source>
</reference>
<dbReference type="OrthoDB" id="8561678at2"/>
<accession>A0A418WWK5</accession>
<dbReference type="EMBL" id="QYUN01000003">
    <property type="protein sequence ID" value="RJF97037.1"/>
    <property type="molecule type" value="Genomic_DNA"/>
</dbReference>
<protein>
    <submittedName>
        <fullName evidence="1">Uncharacterized protein</fullName>
    </submittedName>
</protein>
<sequence>MESLKSDISAKIAGRQVSDAQVSGKLRQFANAWRQRHASSGGSLDAQLDYSSPAPASQRFSIRGLNMRTLQSGDKETLTLSIGGAGQPLRSVSVDPELSEEAIIQRFEHALSPANIGVSKGDAGALVFSVPETSWPATRDTFAIKGDGIRFPTGQLNRVRTEAVPAAVEPDAWQAQDVQALRQTLQQVIQALDRIKQSREVVSRALAEAASRVDRARPMDDAAGAATLAQGFASAADQPGYQIFSSTVAALLGISRDRVLSLLALGPR</sequence>
<gene>
    <name evidence="1" type="ORF">D3870_19930</name>
</gene>
<comment type="caution">
    <text evidence="1">The sequence shown here is derived from an EMBL/GenBank/DDBJ whole genome shotgun (WGS) entry which is preliminary data.</text>
</comment>
<dbReference type="AlphaFoldDB" id="A0A418WWK5"/>
<name>A0A418WWK5_9BURK</name>
<proteinExistence type="predicted"/>
<dbReference type="Proteomes" id="UP000285190">
    <property type="component" value="Unassembled WGS sequence"/>
</dbReference>
<evidence type="ECO:0000313" key="1">
    <source>
        <dbReference type="EMBL" id="RJF97037.1"/>
    </source>
</evidence>